<dbReference type="CDD" id="cd05123">
    <property type="entry name" value="STKc_AGC"/>
    <property type="match status" value="1"/>
</dbReference>
<feature type="repeat" description="ANK" evidence="11">
    <location>
        <begin position="495"/>
        <end position="518"/>
    </location>
</feature>
<evidence type="ECO:0000256" key="12">
    <source>
        <dbReference type="PROSITE-ProRule" id="PRU10141"/>
    </source>
</evidence>
<dbReference type="PROSITE" id="PS50011">
    <property type="entry name" value="PROTEIN_KINASE_DOM"/>
    <property type="match status" value="1"/>
</dbReference>
<feature type="region of interest" description="Disordered" evidence="13">
    <location>
        <begin position="270"/>
        <end position="290"/>
    </location>
</feature>
<feature type="repeat" description="ANK" evidence="11">
    <location>
        <begin position="462"/>
        <end position="494"/>
    </location>
</feature>
<dbReference type="OrthoDB" id="287003at2759"/>
<feature type="binding site" evidence="12">
    <location>
        <position position="673"/>
    </location>
    <ligand>
        <name>ATP</name>
        <dbReference type="ChEBI" id="CHEBI:30616"/>
    </ligand>
</feature>
<dbReference type="PROSITE" id="PS00107">
    <property type="entry name" value="PROTEIN_KINASE_ATP"/>
    <property type="match status" value="1"/>
</dbReference>
<dbReference type="PRINTS" id="PR01415">
    <property type="entry name" value="ANKYRIN"/>
</dbReference>
<evidence type="ECO:0000259" key="14">
    <source>
        <dbReference type="PROSITE" id="PS50011"/>
    </source>
</evidence>
<dbReference type="HOGENOM" id="CLU_013312_2_0_1"/>
<keyword evidence="11" id="KW-0040">ANK repeat</keyword>
<evidence type="ECO:0000256" key="8">
    <source>
        <dbReference type="ARBA" id="ARBA00022840"/>
    </source>
</evidence>
<dbReference type="SUPFAM" id="SSF56112">
    <property type="entry name" value="Protein kinase-like (PK-like)"/>
    <property type="match status" value="1"/>
</dbReference>
<feature type="compositionally biased region" description="Polar residues" evidence="13">
    <location>
        <begin position="369"/>
        <end position="380"/>
    </location>
</feature>
<dbReference type="Gene3D" id="3.30.200.20">
    <property type="entry name" value="Phosphorylase Kinase, domain 1"/>
    <property type="match status" value="1"/>
</dbReference>
<dbReference type="RefSeq" id="XP_001026768.2">
    <property type="nucleotide sequence ID" value="XM_001026768.3"/>
</dbReference>
<keyword evidence="5" id="KW-0808">Transferase</keyword>
<dbReference type="PROSITE" id="PS50088">
    <property type="entry name" value="ANK_REPEAT"/>
    <property type="match status" value="3"/>
</dbReference>
<comment type="catalytic activity">
    <reaction evidence="9">
        <text>L-threonyl-[protein] + ATP = O-phospho-L-threonyl-[protein] + ADP + H(+)</text>
        <dbReference type="Rhea" id="RHEA:46608"/>
        <dbReference type="Rhea" id="RHEA-COMP:11060"/>
        <dbReference type="Rhea" id="RHEA-COMP:11605"/>
        <dbReference type="ChEBI" id="CHEBI:15378"/>
        <dbReference type="ChEBI" id="CHEBI:30013"/>
        <dbReference type="ChEBI" id="CHEBI:30616"/>
        <dbReference type="ChEBI" id="CHEBI:61977"/>
        <dbReference type="ChEBI" id="CHEBI:456216"/>
        <dbReference type="EC" id="2.7.11.1"/>
    </reaction>
</comment>
<evidence type="ECO:0000256" key="5">
    <source>
        <dbReference type="ARBA" id="ARBA00022679"/>
    </source>
</evidence>
<keyword evidence="16" id="KW-1185">Reference proteome</keyword>
<feature type="compositionally biased region" description="Low complexity" evidence="13">
    <location>
        <begin position="270"/>
        <end position="289"/>
    </location>
</feature>
<keyword evidence="3" id="KW-0723">Serine/threonine-protein kinase</keyword>
<feature type="compositionally biased region" description="Polar residues" evidence="13">
    <location>
        <begin position="616"/>
        <end position="633"/>
    </location>
</feature>
<dbReference type="Proteomes" id="UP000009168">
    <property type="component" value="Unassembled WGS sequence"/>
</dbReference>
<dbReference type="InterPro" id="IPR002110">
    <property type="entry name" value="Ankyrin_rpt"/>
</dbReference>
<dbReference type="FunFam" id="1.10.510.10:FF:000465">
    <property type="entry name" value="Non-specific serine/threonine protein kinase"/>
    <property type="match status" value="1"/>
</dbReference>
<dbReference type="GO" id="GO:0004674">
    <property type="term" value="F:protein serine/threonine kinase activity"/>
    <property type="evidence" value="ECO:0007669"/>
    <property type="project" value="UniProtKB-KW"/>
</dbReference>
<keyword evidence="8 12" id="KW-0067">ATP-binding</keyword>
<feature type="repeat" description="ANK" evidence="11">
    <location>
        <begin position="429"/>
        <end position="461"/>
    </location>
</feature>
<dbReference type="Pfam" id="PF00069">
    <property type="entry name" value="Pkinase"/>
    <property type="match status" value="1"/>
</dbReference>
<name>Q24FD5_TETTS</name>
<dbReference type="STRING" id="312017.Q24FD5"/>
<dbReference type="InterPro" id="IPR045270">
    <property type="entry name" value="STKc_AGC"/>
</dbReference>
<dbReference type="InterPro" id="IPR011009">
    <property type="entry name" value="Kinase-like_dom_sf"/>
</dbReference>
<dbReference type="GO" id="GO:0005524">
    <property type="term" value="F:ATP binding"/>
    <property type="evidence" value="ECO:0007669"/>
    <property type="project" value="UniProtKB-UniRule"/>
</dbReference>
<evidence type="ECO:0000256" key="4">
    <source>
        <dbReference type="ARBA" id="ARBA00022553"/>
    </source>
</evidence>
<reference evidence="16" key="1">
    <citation type="journal article" date="2006" name="PLoS Biol.">
        <title>Macronuclear genome sequence of the ciliate Tetrahymena thermophila, a model eukaryote.</title>
        <authorList>
            <person name="Eisen J.A."/>
            <person name="Coyne R.S."/>
            <person name="Wu M."/>
            <person name="Wu D."/>
            <person name="Thiagarajan M."/>
            <person name="Wortman J.R."/>
            <person name="Badger J.H."/>
            <person name="Ren Q."/>
            <person name="Amedeo P."/>
            <person name="Jones K.M."/>
            <person name="Tallon L.J."/>
            <person name="Delcher A.L."/>
            <person name="Salzberg S.L."/>
            <person name="Silva J.C."/>
            <person name="Haas B.J."/>
            <person name="Majoros W.H."/>
            <person name="Farzad M."/>
            <person name="Carlton J.M."/>
            <person name="Smith R.K. Jr."/>
            <person name="Garg J."/>
            <person name="Pearlman R.E."/>
            <person name="Karrer K.M."/>
            <person name="Sun L."/>
            <person name="Manning G."/>
            <person name="Elde N.C."/>
            <person name="Turkewitz A.P."/>
            <person name="Asai D.J."/>
            <person name="Wilkes D.E."/>
            <person name="Wang Y."/>
            <person name="Cai H."/>
            <person name="Collins K."/>
            <person name="Stewart B.A."/>
            <person name="Lee S.R."/>
            <person name="Wilamowska K."/>
            <person name="Weinberg Z."/>
            <person name="Ruzzo W.L."/>
            <person name="Wloga D."/>
            <person name="Gaertig J."/>
            <person name="Frankel J."/>
            <person name="Tsao C.-C."/>
            <person name="Gorovsky M.A."/>
            <person name="Keeling P.J."/>
            <person name="Waller R.F."/>
            <person name="Patron N.J."/>
            <person name="Cherry J.M."/>
            <person name="Stover N.A."/>
            <person name="Krieger C.J."/>
            <person name="del Toro C."/>
            <person name="Ryder H.F."/>
            <person name="Williamson S.C."/>
            <person name="Barbeau R.A."/>
            <person name="Hamilton E.P."/>
            <person name="Orias E."/>
        </authorList>
    </citation>
    <scope>NUCLEOTIDE SEQUENCE [LARGE SCALE GENOMIC DNA]</scope>
    <source>
        <strain evidence="16">SB210</strain>
    </source>
</reference>
<dbReference type="PROSITE" id="PS50297">
    <property type="entry name" value="ANK_REP_REGION"/>
    <property type="match status" value="3"/>
</dbReference>
<dbReference type="SMART" id="SM00248">
    <property type="entry name" value="ANK"/>
    <property type="match status" value="3"/>
</dbReference>
<evidence type="ECO:0000256" key="13">
    <source>
        <dbReference type="SAM" id="MobiDB-lite"/>
    </source>
</evidence>
<evidence type="ECO:0000313" key="15">
    <source>
        <dbReference type="EMBL" id="EAS06523.2"/>
    </source>
</evidence>
<dbReference type="Gene3D" id="1.10.510.10">
    <property type="entry name" value="Transferase(Phosphotransferase) domain 1"/>
    <property type="match status" value="1"/>
</dbReference>
<evidence type="ECO:0000256" key="1">
    <source>
        <dbReference type="ARBA" id="ARBA00009903"/>
    </source>
</evidence>
<dbReference type="GeneID" id="7831707"/>
<evidence type="ECO:0000256" key="7">
    <source>
        <dbReference type="ARBA" id="ARBA00022777"/>
    </source>
</evidence>
<keyword evidence="4" id="KW-0597">Phosphoprotein</keyword>
<feature type="domain" description="Protein kinase" evidence="14">
    <location>
        <begin position="644"/>
        <end position="902"/>
    </location>
</feature>
<dbReference type="InParanoid" id="Q24FD5"/>
<evidence type="ECO:0000256" key="3">
    <source>
        <dbReference type="ARBA" id="ARBA00022527"/>
    </source>
</evidence>
<protein>
    <recommendedName>
        <fullName evidence="2">non-specific serine/threonine protein kinase</fullName>
        <ecNumber evidence="2">2.7.11.1</ecNumber>
    </recommendedName>
</protein>
<dbReference type="FunFam" id="3.30.200.20:FF:000524">
    <property type="entry name" value="Non-specific serine/threonine protein kinase"/>
    <property type="match status" value="1"/>
</dbReference>
<evidence type="ECO:0000256" key="9">
    <source>
        <dbReference type="ARBA" id="ARBA00047899"/>
    </source>
</evidence>
<keyword evidence="7 15" id="KW-0418">Kinase</keyword>
<dbReference type="SMART" id="SM00220">
    <property type="entry name" value="S_TKc"/>
    <property type="match status" value="1"/>
</dbReference>
<evidence type="ECO:0000256" key="2">
    <source>
        <dbReference type="ARBA" id="ARBA00012513"/>
    </source>
</evidence>
<dbReference type="Pfam" id="PF12796">
    <property type="entry name" value="Ank_2"/>
    <property type="match status" value="1"/>
</dbReference>
<dbReference type="SUPFAM" id="SSF48403">
    <property type="entry name" value="Ankyrin repeat"/>
    <property type="match status" value="1"/>
</dbReference>
<dbReference type="AlphaFoldDB" id="Q24FD5"/>
<accession>Q24FD5</accession>
<dbReference type="InterPro" id="IPR036770">
    <property type="entry name" value="Ankyrin_rpt-contain_sf"/>
</dbReference>
<comment type="catalytic activity">
    <reaction evidence="10">
        <text>L-seryl-[protein] + ATP = O-phospho-L-seryl-[protein] + ADP + H(+)</text>
        <dbReference type="Rhea" id="RHEA:17989"/>
        <dbReference type="Rhea" id="RHEA-COMP:9863"/>
        <dbReference type="Rhea" id="RHEA-COMP:11604"/>
        <dbReference type="ChEBI" id="CHEBI:15378"/>
        <dbReference type="ChEBI" id="CHEBI:29999"/>
        <dbReference type="ChEBI" id="CHEBI:30616"/>
        <dbReference type="ChEBI" id="CHEBI:83421"/>
        <dbReference type="ChEBI" id="CHEBI:456216"/>
        <dbReference type="EC" id="2.7.11.1"/>
    </reaction>
</comment>
<gene>
    <name evidence="15" type="ORF">TTHERM_00865280</name>
</gene>
<proteinExistence type="inferred from homology"/>
<keyword evidence="6 12" id="KW-0547">Nucleotide-binding</keyword>
<evidence type="ECO:0000256" key="6">
    <source>
        <dbReference type="ARBA" id="ARBA00022741"/>
    </source>
</evidence>
<organism evidence="15 16">
    <name type="scientific">Tetrahymena thermophila (strain SB210)</name>
    <dbReference type="NCBI Taxonomy" id="312017"/>
    <lineage>
        <taxon>Eukaryota</taxon>
        <taxon>Sar</taxon>
        <taxon>Alveolata</taxon>
        <taxon>Ciliophora</taxon>
        <taxon>Intramacronucleata</taxon>
        <taxon>Oligohymenophorea</taxon>
        <taxon>Hymenostomatida</taxon>
        <taxon>Tetrahymenina</taxon>
        <taxon>Tetrahymenidae</taxon>
        <taxon>Tetrahymena</taxon>
    </lineage>
</organism>
<dbReference type="EMBL" id="GG662285">
    <property type="protein sequence ID" value="EAS06523.2"/>
    <property type="molecule type" value="Genomic_DNA"/>
</dbReference>
<dbReference type="EC" id="2.7.11.1" evidence="2"/>
<dbReference type="InterPro" id="IPR017441">
    <property type="entry name" value="Protein_kinase_ATP_BS"/>
</dbReference>
<dbReference type="InterPro" id="IPR000719">
    <property type="entry name" value="Prot_kinase_dom"/>
</dbReference>
<dbReference type="Pfam" id="PF13606">
    <property type="entry name" value="Ank_3"/>
    <property type="match status" value="1"/>
</dbReference>
<dbReference type="PANTHER" id="PTHR24351">
    <property type="entry name" value="RIBOSOMAL PROTEIN S6 KINASE"/>
    <property type="match status" value="1"/>
</dbReference>
<dbReference type="Gene3D" id="1.25.40.20">
    <property type="entry name" value="Ankyrin repeat-containing domain"/>
    <property type="match status" value="1"/>
</dbReference>
<dbReference type="eggNOG" id="KOG0598">
    <property type="taxonomic scope" value="Eukaryota"/>
</dbReference>
<sequence length="967" mass="110270">MYQQGQGGLNSNQNGYSNQQHIGQQIGQQIYSNQSSGLNSYQVKQQIGQQYPYHPQNNMMSASRQNYAQNQVQMQQSLSSYQVQQSYAQPQVQKIPYSSINMASISPRSQTNAYNQQQQLQQNISLQQQQQNQQGLLQQQVYQQSNALKTPLQNNTNYNNQAINQINSNFPQKNQEYIDSFSGSILDEGISVGGVGGGAKLMPESRQVQGSKSQQNQDIFIGNVQRNIAIPVMNQMNNQHFNQSPFKSSQQPVTQFVPVNNNNNSQQVNQYAQQKLQMQQQSSQSQNQQMNDLTQQLNQIRINNLKQKEVQQTTQEQDSSIFKIVNKDTGEVFDIRQFDKEIQRSPKQANAQINNQISGTNQNQHQNQGTPSQQPQGNSAWTDWWNKKRKINSDLLLHAKINNTNQCLELLDKKLGDMRADVNIKETSNDWTPLHYACQNGNTKLVSQLLYHEATIDSESNIKQTPLIVASIGGYEDVLQLLMTAGADINFQDSNGNTALHHACMNGNKRIVEMLLKKPSLDYKIPNRQNKEPYDICKDDEIKKVFDNFFVFQKAMQKKNPKVRIFNTNQDNIQQMFTVHNNGQSPNNYFQPNIKQFSSGQDQISNNSTQITAMKQNESKSSFNNSDVDTSNLSDEEKIGPNSFIVHGLIGKGSFGEVYLVEKKDSQQLYAMKVLHKSKIMRHNLTRYALTERNVLSVTKHPFIVRLNFAFQTQDKLFLILKYCPGGDLGEHLQKEKRFTEDRVRNYLAEITLALEHLHKKDVIFRDLKPDNIVLDHEGHAMLTDFGLSKEGVLDHSTGAKSFCGSVAYLAPEMLKRCGHGKAVDWYLLGVVMYELLVGIPPYYANNKEELFNNIEKGHLKLPSFLSNDARSLLKALLQRNPAKRLGSGKGDADEIKAHQFFANINWEEAEQRKLNVPIPNRKIRISTKFDPNVFEPSSFVENGKEYIPGWSFVDQHAEQNNYHNKQ</sequence>
<dbReference type="KEGG" id="tet:TTHERM_00865280"/>
<evidence type="ECO:0000313" key="16">
    <source>
        <dbReference type="Proteomes" id="UP000009168"/>
    </source>
</evidence>
<evidence type="ECO:0000256" key="10">
    <source>
        <dbReference type="ARBA" id="ARBA00048679"/>
    </source>
</evidence>
<feature type="region of interest" description="Disordered" evidence="13">
    <location>
        <begin position="359"/>
        <end position="380"/>
    </location>
</feature>
<comment type="similarity">
    <text evidence="1">Belongs to the protein kinase superfamily. AGC Ser/Thr protein kinase family.</text>
</comment>
<feature type="region of interest" description="Disordered" evidence="13">
    <location>
        <begin position="616"/>
        <end position="635"/>
    </location>
</feature>
<evidence type="ECO:0000256" key="11">
    <source>
        <dbReference type="PROSITE-ProRule" id="PRU00023"/>
    </source>
</evidence>